<proteinExistence type="predicted"/>
<keyword evidence="1" id="KW-0812">Transmembrane</keyword>
<keyword evidence="1" id="KW-1133">Transmembrane helix</keyword>
<sequence>MESITFTEILTTYWSQTLILLGVLGYFGKRYFDSKDKKYEMHHSLFQNRAFDAIQNYLKLFSEVQHIWMYEANNLFHEIKTSSDVDKIISSKLFELDHAKIIVGLLTNEDIADTITKITNAQFRLFNVLLSVAIFKDSNSNVEFEYFSEDNISKEEALKRVLIEKQAEYWKARVEMSKEQDKCLQELKKQLSKAFFVKKIDGNFLERNE</sequence>
<gene>
    <name evidence="2" type="ORF">E2605_18520</name>
</gene>
<dbReference type="AlphaFoldDB" id="A0A4Y8KTR4"/>
<dbReference type="RefSeq" id="WP_134437514.1">
    <property type="nucleotide sequence ID" value="NZ_SOML01000017.1"/>
</dbReference>
<reference evidence="2 3" key="1">
    <citation type="submission" date="2019-03" db="EMBL/GenBank/DDBJ databases">
        <title>San Antonio Military Medical Center submission to MRSN (WRAIR), pending publication.</title>
        <authorList>
            <person name="Blyth D.M."/>
            <person name="Mccarthy S.L."/>
            <person name="Schall S.E."/>
            <person name="Stam J.A."/>
            <person name="Ong A.C."/>
            <person name="Mcgann P.T."/>
        </authorList>
    </citation>
    <scope>NUCLEOTIDE SEQUENCE [LARGE SCALE GENOMIC DNA]</scope>
    <source>
        <strain evidence="2 3">MRSN571793</strain>
    </source>
</reference>
<dbReference type="EMBL" id="SOML01000017">
    <property type="protein sequence ID" value="TFD92556.1"/>
    <property type="molecule type" value="Genomic_DNA"/>
</dbReference>
<accession>A0A4Y8KTR4</accession>
<evidence type="ECO:0000313" key="2">
    <source>
        <dbReference type="EMBL" id="TFD92556.1"/>
    </source>
</evidence>
<feature type="transmembrane region" description="Helical" evidence="1">
    <location>
        <begin position="12"/>
        <end position="28"/>
    </location>
</feature>
<comment type="caution">
    <text evidence="2">The sequence shown here is derived from an EMBL/GenBank/DDBJ whole genome shotgun (WGS) entry which is preliminary data.</text>
</comment>
<evidence type="ECO:0000313" key="3">
    <source>
        <dbReference type="Proteomes" id="UP000297861"/>
    </source>
</evidence>
<organism evidence="2 3">
    <name type="scientific">Dysgonomonas capnocytophagoides</name>
    <dbReference type="NCBI Taxonomy" id="45254"/>
    <lineage>
        <taxon>Bacteria</taxon>
        <taxon>Pseudomonadati</taxon>
        <taxon>Bacteroidota</taxon>
        <taxon>Bacteroidia</taxon>
        <taxon>Bacteroidales</taxon>
        <taxon>Dysgonomonadaceae</taxon>
        <taxon>Dysgonomonas</taxon>
    </lineage>
</organism>
<name>A0A4Y8KTR4_9BACT</name>
<dbReference type="Proteomes" id="UP000297861">
    <property type="component" value="Unassembled WGS sequence"/>
</dbReference>
<dbReference type="OrthoDB" id="9967182at2"/>
<keyword evidence="3" id="KW-1185">Reference proteome</keyword>
<keyword evidence="1" id="KW-0472">Membrane</keyword>
<evidence type="ECO:0000256" key="1">
    <source>
        <dbReference type="SAM" id="Phobius"/>
    </source>
</evidence>
<protein>
    <submittedName>
        <fullName evidence="2">Uncharacterized protein</fullName>
    </submittedName>
</protein>